<proteinExistence type="predicted"/>
<gene>
    <name evidence="1" type="ORF">GCM10009851_05240</name>
</gene>
<sequence length="172" mass="17751">MMRRRLLQGGTAGGALVVAALLGGCVAFGSAAPQGPAASTPAAEVKTRSVYGFVIIADPDPSGEKWAERQQRQWDTGDSSCTAPAGFEDVVAGGEVQVMGPSGVLATGQIEVGTWSSDVMTSNRVFGCGFPFVVEGVPEGLDEYGIHVGAESRPAYAFSASELRSGPRLFLP</sequence>
<accession>A0ABN3D8Y4</accession>
<dbReference type="RefSeq" id="WP_259477544.1">
    <property type="nucleotide sequence ID" value="NZ_BAAAQY010000001.1"/>
</dbReference>
<dbReference type="PROSITE" id="PS51257">
    <property type="entry name" value="PROKAR_LIPOPROTEIN"/>
    <property type="match status" value="1"/>
</dbReference>
<protein>
    <recommendedName>
        <fullName evidence="3">Lipoprotein</fullName>
    </recommendedName>
</protein>
<evidence type="ECO:0008006" key="3">
    <source>
        <dbReference type="Google" id="ProtNLM"/>
    </source>
</evidence>
<reference evidence="1 2" key="1">
    <citation type="journal article" date="2019" name="Int. J. Syst. Evol. Microbiol.">
        <title>The Global Catalogue of Microorganisms (GCM) 10K type strain sequencing project: providing services to taxonomists for standard genome sequencing and annotation.</title>
        <authorList>
            <consortium name="The Broad Institute Genomics Platform"/>
            <consortium name="The Broad Institute Genome Sequencing Center for Infectious Disease"/>
            <person name="Wu L."/>
            <person name="Ma J."/>
        </authorList>
    </citation>
    <scope>NUCLEOTIDE SEQUENCE [LARGE SCALE GENOMIC DNA]</scope>
    <source>
        <strain evidence="1 2">JCM 16117</strain>
    </source>
</reference>
<dbReference type="Proteomes" id="UP001500929">
    <property type="component" value="Unassembled WGS sequence"/>
</dbReference>
<name>A0ABN3D8Y4_9MICO</name>
<evidence type="ECO:0000313" key="2">
    <source>
        <dbReference type="Proteomes" id="UP001500929"/>
    </source>
</evidence>
<organism evidence="1 2">
    <name type="scientific">Herbiconiux moechotypicola</name>
    <dbReference type="NCBI Taxonomy" id="637393"/>
    <lineage>
        <taxon>Bacteria</taxon>
        <taxon>Bacillati</taxon>
        <taxon>Actinomycetota</taxon>
        <taxon>Actinomycetes</taxon>
        <taxon>Micrococcales</taxon>
        <taxon>Microbacteriaceae</taxon>
        <taxon>Herbiconiux</taxon>
    </lineage>
</organism>
<keyword evidence="2" id="KW-1185">Reference proteome</keyword>
<dbReference type="EMBL" id="BAAAQY010000001">
    <property type="protein sequence ID" value="GAA2224705.1"/>
    <property type="molecule type" value="Genomic_DNA"/>
</dbReference>
<comment type="caution">
    <text evidence="1">The sequence shown here is derived from an EMBL/GenBank/DDBJ whole genome shotgun (WGS) entry which is preliminary data.</text>
</comment>
<evidence type="ECO:0000313" key="1">
    <source>
        <dbReference type="EMBL" id="GAA2224705.1"/>
    </source>
</evidence>